<feature type="compositionally biased region" description="Polar residues" evidence="1">
    <location>
        <begin position="397"/>
        <end position="407"/>
    </location>
</feature>
<evidence type="ECO:0000256" key="2">
    <source>
        <dbReference type="SAM" id="Phobius"/>
    </source>
</evidence>
<dbReference type="AlphaFoldDB" id="A0AAD7GD70"/>
<name>A0AAD7GD70_MYCRO</name>
<proteinExistence type="predicted"/>
<evidence type="ECO:0000313" key="3">
    <source>
        <dbReference type="EMBL" id="KAJ7688892.1"/>
    </source>
</evidence>
<evidence type="ECO:0000313" key="4">
    <source>
        <dbReference type="Proteomes" id="UP001221757"/>
    </source>
</evidence>
<feature type="transmembrane region" description="Helical" evidence="2">
    <location>
        <begin position="423"/>
        <end position="447"/>
    </location>
</feature>
<comment type="caution">
    <text evidence="3">The sequence shown here is derived from an EMBL/GenBank/DDBJ whole genome shotgun (WGS) entry which is preliminary data.</text>
</comment>
<gene>
    <name evidence="3" type="ORF">B0H17DRAFT_1135435</name>
</gene>
<organism evidence="3 4">
    <name type="scientific">Mycena rosella</name>
    <name type="common">Pink bonnet</name>
    <name type="synonym">Agaricus rosellus</name>
    <dbReference type="NCBI Taxonomy" id="1033263"/>
    <lineage>
        <taxon>Eukaryota</taxon>
        <taxon>Fungi</taxon>
        <taxon>Dikarya</taxon>
        <taxon>Basidiomycota</taxon>
        <taxon>Agaricomycotina</taxon>
        <taxon>Agaricomycetes</taxon>
        <taxon>Agaricomycetidae</taxon>
        <taxon>Agaricales</taxon>
        <taxon>Marasmiineae</taxon>
        <taxon>Mycenaceae</taxon>
        <taxon>Mycena</taxon>
    </lineage>
</organism>
<sequence>MSVAFFLKRASRYWPVTQYQMNYLNGGSTKNVTRGSQVFADGYGTAVINPNRLLGWLVGHWEDRVSWFPYLGPTLFDEQSLRESCRSQAKRRRGLLPDGTNFTWIWRLQGLWEHVRLLVAPQSAGYMKFRPRARPGAHRFDGHAELKTTRCCHRISYILSIWERASPHPDSQMSDARNRYGGFYHIWMNLKPLPAFFLLISHSRRSLGMTNHTVDDADPSVEYNPYDADATPVPCSTDGCSSGSATSDDTDYSQMLNGTMTSLAGKITVNFPGTTVAVYFATTHSFLCGIHIDGEAVGNFKQEASHPGVGKVLGYSNTSIADGPHHIVLIAESGTTLDFDGLVYTTPPSSTVPPPISTVTTTPSVPIRPVSRDTSSATSSSPSSSHIAHSSSWTSPEQSTTTLSTARTPMATRPPSVRRPSTAAIAGSAVGGVLLLTTSAALFTFILRRRARRWNSRAVHQPFSVDLPAPATPPTPYLATHLLKLEARIDALASTAQRPSYFISSANRSLISGPPAYEDAT</sequence>
<feature type="compositionally biased region" description="Low complexity" evidence="1">
    <location>
        <begin position="357"/>
        <end position="396"/>
    </location>
</feature>
<dbReference type="Proteomes" id="UP001221757">
    <property type="component" value="Unassembled WGS sequence"/>
</dbReference>
<reference evidence="3" key="1">
    <citation type="submission" date="2023-03" db="EMBL/GenBank/DDBJ databases">
        <title>Massive genome expansion in bonnet fungi (Mycena s.s.) driven by repeated elements and novel gene families across ecological guilds.</title>
        <authorList>
            <consortium name="Lawrence Berkeley National Laboratory"/>
            <person name="Harder C.B."/>
            <person name="Miyauchi S."/>
            <person name="Viragh M."/>
            <person name="Kuo A."/>
            <person name="Thoen E."/>
            <person name="Andreopoulos B."/>
            <person name="Lu D."/>
            <person name="Skrede I."/>
            <person name="Drula E."/>
            <person name="Henrissat B."/>
            <person name="Morin E."/>
            <person name="Kohler A."/>
            <person name="Barry K."/>
            <person name="LaButti K."/>
            <person name="Morin E."/>
            <person name="Salamov A."/>
            <person name="Lipzen A."/>
            <person name="Mereny Z."/>
            <person name="Hegedus B."/>
            <person name="Baldrian P."/>
            <person name="Stursova M."/>
            <person name="Weitz H."/>
            <person name="Taylor A."/>
            <person name="Grigoriev I.V."/>
            <person name="Nagy L.G."/>
            <person name="Martin F."/>
            <person name="Kauserud H."/>
        </authorList>
    </citation>
    <scope>NUCLEOTIDE SEQUENCE</scope>
    <source>
        <strain evidence="3">CBHHK067</strain>
    </source>
</reference>
<feature type="region of interest" description="Disordered" evidence="1">
    <location>
        <begin position="348"/>
        <end position="420"/>
    </location>
</feature>
<protein>
    <submittedName>
        <fullName evidence="3">Uncharacterized protein</fullName>
    </submittedName>
</protein>
<accession>A0AAD7GD70</accession>
<keyword evidence="2" id="KW-1133">Transmembrane helix</keyword>
<keyword evidence="4" id="KW-1185">Reference proteome</keyword>
<evidence type="ECO:0000256" key="1">
    <source>
        <dbReference type="SAM" id="MobiDB-lite"/>
    </source>
</evidence>
<keyword evidence="2" id="KW-0472">Membrane</keyword>
<keyword evidence="2" id="KW-0812">Transmembrane</keyword>
<dbReference type="EMBL" id="JARKIE010000076">
    <property type="protein sequence ID" value="KAJ7688892.1"/>
    <property type="molecule type" value="Genomic_DNA"/>
</dbReference>